<sequence length="121" mass="12062">MTTFTQSVSTVAQLNAAIDTANSLTDGSNDTVTFTGNIALAATQLEALNLAVGVTVDINGGGYTLDGGGTQRGLFVYAGRVDVSDLTITDTKALGGKGNAGGGGHGGRAPSRSATTRARRS</sequence>
<feature type="region of interest" description="Disordered" evidence="1">
    <location>
        <begin position="92"/>
        <end position="121"/>
    </location>
</feature>
<dbReference type="SUPFAM" id="SSF51126">
    <property type="entry name" value="Pectin lyase-like"/>
    <property type="match status" value="1"/>
</dbReference>
<comment type="caution">
    <text evidence="2">The sequence shown here is derived from an EMBL/GenBank/DDBJ whole genome shotgun (WGS) entry which is preliminary data.</text>
</comment>
<dbReference type="RefSeq" id="WP_048862395.1">
    <property type="nucleotide sequence ID" value="NZ_BANB01000573.1"/>
</dbReference>
<dbReference type="AlphaFoldDB" id="A0A0D6P9I9"/>
<evidence type="ECO:0000256" key="1">
    <source>
        <dbReference type="SAM" id="MobiDB-lite"/>
    </source>
</evidence>
<evidence type="ECO:0000313" key="3">
    <source>
        <dbReference type="Proteomes" id="UP000032680"/>
    </source>
</evidence>
<organism evidence="2 3">
    <name type="scientific">Acidisphaera rubrifaciens HS-AP3</name>
    <dbReference type="NCBI Taxonomy" id="1231350"/>
    <lineage>
        <taxon>Bacteria</taxon>
        <taxon>Pseudomonadati</taxon>
        <taxon>Pseudomonadota</taxon>
        <taxon>Alphaproteobacteria</taxon>
        <taxon>Acetobacterales</taxon>
        <taxon>Acetobacteraceae</taxon>
        <taxon>Acidisphaera</taxon>
    </lineage>
</organism>
<dbReference type="Proteomes" id="UP000032680">
    <property type="component" value="Unassembled WGS sequence"/>
</dbReference>
<feature type="compositionally biased region" description="Low complexity" evidence="1">
    <location>
        <begin position="108"/>
        <end position="121"/>
    </location>
</feature>
<protein>
    <submittedName>
        <fullName evidence="2">Uncharacterized protein</fullName>
    </submittedName>
</protein>
<keyword evidence="3" id="KW-1185">Reference proteome</keyword>
<name>A0A0D6P9I9_9PROT</name>
<gene>
    <name evidence="2" type="ORF">Asru_0573_07</name>
</gene>
<feature type="compositionally biased region" description="Gly residues" evidence="1">
    <location>
        <begin position="95"/>
        <end position="107"/>
    </location>
</feature>
<accession>A0A0D6P9I9</accession>
<dbReference type="EMBL" id="BANB01000573">
    <property type="protein sequence ID" value="GAN78026.1"/>
    <property type="molecule type" value="Genomic_DNA"/>
</dbReference>
<dbReference type="InterPro" id="IPR011050">
    <property type="entry name" value="Pectin_lyase_fold/virulence"/>
</dbReference>
<evidence type="ECO:0000313" key="2">
    <source>
        <dbReference type="EMBL" id="GAN78026.1"/>
    </source>
</evidence>
<reference evidence="2 3" key="1">
    <citation type="submission" date="2012-11" db="EMBL/GenBank/DDBJ databases">
        <title>Whole genome sequence of Acidisphaera rubrifaciens HS-AP3.</title>
        <authorList>
            <person name="Azuma Y."/>
            <person name="Higashiura N."/>
            <person name="Hirakawa H."/>
            <person name="Matsushita K."/>
        </authorList>
    </citation>
    <scope>NUCLEOTIDE SEQUENCE [LARGE SCALE GENOMIC DNA]</scope>
    <source>
        <strain evidence="2 3">HS-AP3</strain>
    </source>
</reference>
<proteinExistence type="predicted"/>